<proteinExistence type="predicted"/>
<sequence>MKKQLLQLTLTSCLTLLFLSSCKEKVKSEISVKNDTLVTKVLNIDDKKDLEKNGFYAEEFFVIANKSYLRKSPDKTSNNIIDTLDFGNKVYVKSVYLDEEGGEIAGDASLLENEKVNGFVAVYFKKPKTLDEKPSGYVTEKVLEYEYEFKQYQKYFSLPEFQKLDSQIKRSILDNDYLNNKSFYLTESSQKAPNAICSGDFDGDGQKDYAVVLDNVENERSMILVFLINSATKEPYVAYKKEFYDYLKVKKIAKNNAFTITNEEDENEGTSVTPSFDYVEIYGNGVVSHIVYDKDSNKMVLQ</sequence>
<evidence type="ECO:0008006" key="3">
    <source>
        <dbReference type="Google" id="ProtNLM"/>
    </source>
</evidence>
<dbReference type="Proteomes" id="UP000800984">
    <property type="component" value="Unassembled WGS sequence"/>
</dbReference>
<reference evidence="1 2" key="1">
    <citation type="submission" date="2020-02" db="EMBL/GenBank/DDBJ databases">
        <authorList>
            <person name="Chen W.-M."/>
        </authorList>
    </citation>
    <scope>NUCLEOTIDE SEQUENCE [LARGE SCALE GENOMIC DNA]</scope>
    <source>
        <strain evidence="1 2">KDG-16</strain>
    </source>
</reference>
<protein>
    <recommendedName>
        <fullName evidence="3">Lipoprotein</fullName>
    </recommendedName>
</protein>
<evidence type="ECO:0000313" key="1">
    <source>
        <dbReference type="EMBL" id="NHM01392.1"/>
    </source>
</evidence>
<gene>
    <name evidence="1" type="ORF">G4D72_04620</name>
</gene>
<dbReference type="RefSeq" id="WP_166076446.1">
    <property type="nucleotide sequence ID" value="NZ_JAAJBT010000002.1"/>
</dbReference>
<name>A0ABX0I6N2_9FLAO</name>
<dbReference type="EMBL" id="JAAJBT010000002">
    <property type="protein sequence ID" value="NHM01392.1"/>
    <property type="molecule type" value="Genomic_DNA"/>
</dbReference>
<organism evidence="1 2">
    <name type="scientific">Flavobacterium difficile</name>
    <dbReference type="NCBI Taxonomy" id="2709659"/>
    <lineage>
        <taxon>Bacteria</taxon>
        <taxon>Pseudomonadati</taxon>
        <taxon>Bacteroidota</taxon>
        <taxon>Flavobacteriia</taxon>
        <taxon>Flavobacteriales</taxon>
        <taxon>Flavobacteriaceae</taxon>
        <taxon>Flavobacterium</taxon>
    </lineage>
</organism>
<keyword evidence="2" id="KW-1185">Reference proteome</keyword>
<accession>A0ABX0I6N2</accession>
<comment type="caution">
    <text evidence="1">The sequence shown here is derived from an EMBL/GenBank/DDBJ whole genome shotgun (WGS) entry which is preliminary data.</text>
</comment>
<dbReference type="PROSITE" id="PS51257">
    <property type="entry name" value="PROKAR_LIPOPROTEIN"/>
    <property type="match status" value="1"/>
</dbReference>
<evidence type="ECO:0000313" key="2">
    <source>
        <dbReference type="Proteomes" id="UP000800984"/>
    </source>
</evidence>